<dbReference type="Pfam" id="PF22116">
    <property type="entry name" value="DUF6944"/>
    <property type="match status" value="1"/>
</dbReference>
<dbReference type="RefSeq" id="WP_127758684.1">
    <property type="nucleotide sequence ID" value="NZ_CP026095.1"/>
</dbReference>
<sequence>MDNELKESIDLNLTNNQFKEVFGAAVVAIGTILSAIGNTPLKFLNDDFRENLDLYGNTLQATGNALQADGAGGVSLGAVGSEIQAMGNSTVIMGLLIDFENETEEKLIITGNWMQALGGLVSFADEIEGDTSAGQVYNIIGNLLQSIGNSLQAIGGIYDLEKNNEKDEKNFESYSSYLTFEKNNSEDKNGESLTVSGSWIQATGSVLSLIGQIKECESEPFKNDFN</sequence>
<evidence type="ECO:0000313" key="2">
    <source>
        <dbReference type="Proteomes" id="UP000283095"/>
    </source>
</evidence>
<dbReference type="AlphaFoldDB" id="A0A3T0KL01"/>
<organism evidence="1 2">
    <name type="scientific">Peribacillus asahii</name>
    <dbReference type="NCBI Taxonomy" id="228899"/>
    <lineage>
        <taxon>Bacteria</taxon>
        <taxon>Bacillati</taxon>
        <taxon>Bacillota</taxon>
        <taxon>Bacilli</taxon>
        <taxon>Bacillales</taxon>
        <taxon>Bacillaceae</taxon>
        <taxon>Peribacillus</taxon>
    </lineage>
</organism>
<dbReference type="KEGG" id="pasa:BAOM_0172"/>
<evidence type="ECO:0000313" key="1">
    <source>
        <dbReference type="EMBL" id="AZV40895.1"/>
    </source>
</evidence>
<dbReference type="EMBL" id="CP026095">
    <property type="protein sequence ID" value="AZV40895.1"/>
    <property type="molecule type" value="Genomic_DNA"/>
</dbReference>
<proteinExistence type="predicted"/>
<dbReference type="Proteomes" id="UP000283095">
    <property type="component" value="Chromosome"/>
</dbReference>
<dbReference type="InterPro" id="IPR054224">
    <property type="entry name" value="DUF6944"/>
</dbReference>
<gene>
    <name evidence="1" type="ORF">BAOM_0172</name>
</gene>
<dbReference type="OrthoDB" id="2927316at2"/>
<name>A0A3T0KL01_9BACI</name>
<reference evidence="1 2" key="1">
    <citation type="submission" date="2018-01" db="EMBL/GenBank/DDBJ databases">
        <title>Bacillus asahii Genome sequencing and assembly.</title>
        <authorList>
            <person name="Jiang H."/>
            <person name="Feng Y."/>
            <person name="Zhao F."/>
            <person name="Lin X."/>
        </authorList>
    </citation>
    <scope>NUCLEOTIDE SEQUENCE [LARGE SCALE GENOMIC DNA]</scope>
    <source>
        <strain evidence="1 2">OM18</strain>
    </source>
</reference>
<protein>
    <submittedName>
        <fullName evidence="1">Uncharacterized protein</fullName>
    </submittedName>
</protein>
<accession>A0A3T0KL01</accession>